<dbReference type="Proteomes" id="UP000640531">
    <property type="component" value="Unassembled WGS sequence"/>
</dbReference>
<keyword evidence="2" id="KW-1185">Reference proteome</keyword>
<name>A0ABR8FDN6_9NOST</name>
<protein>
    <submittedName>
        <fullName evidence="1">Type II toxin-antitoxin system HicA family toxin</fullName>
    </submittedName>
</protein>
<evidence type="ECO:0000313" key="2">
    <source>
        <dbReference type="Proteomes" id="UP000640531"/>
    </source>
</evidence>
<dbReference type="EMBL" id="JACJST010000008">
    <property type="protein sequence ID" value="MBD2568318.1"/>
    <property type="molecule type" value="Genomic_DNA"/>
</dbReference>
<gene>
    <name evidence="1" type="ORF">H6G59_10465</name>
</gene>
<comment type="caution">
    <text evidence="1">The sequence shown here is derived from an EMBL/GenBank/DDBJ whole genome shotgun (WGS) entry which is preliminary data.</text>
</comment>
<reference evidence="1 2" key="1">
    <citation type="journal article" date="2020" name="ISME J.">
        <title>Comparative genomics reveals insights into cyanobacterial evolution and habitat adaptation.</title>
        <authorList>
            <person name="Chen M.Y."/>
            <person name="Teng W.K."/>
            <person name="Zhao L."/>
            <person name="Hu C.X."/>
            <person name="Zhou Y.K."/>
            <person name="Han B.P."/>
            <person name="Song L.R."/>
            <person name="Shu W.S."/>
        </authorList>
    </citation>
    <scope>NUCLEOTIDE SEQUENCE [LARGE SCALE GENOMIC DNA]</scope>
    <source>
        <strain evidence="1 2">FACHB-196</strain>
    </source>
</reference>
<sequence length="83" mass="9335">MVRDIQFTDLEQLLFKIGFTKVPTTGSQQIYQYPMSGTLVILPAYEQQAYVQPVHLVAVRRILVENGLINSNSFDSFLGKVAS</sequence>
<evidence type="ECO:0000313" key="1">
    <source>
        <dbReference type="EMBL" id="MBD2568318.1"/>
    </source>
</evidence>
<accession>A0ABR8FDN6</accession>
<dbReference type="RefSeq" id="WP_190714142.1">
    <property type="nucleotide sequence ID" value="NZ_JACJST010000008.1"/>
</dbReference>
<organism evidence="1 2">
    <name type="scientific">Anabaena lutea FACHB-196</name>
    <dbReference type="NCBI Taxonomy" id="2692881"/>
    <lineage>
        <taxon>Bacteria</taxon>
        <taxon>Bacillati</taxon>
        <taxon>Cyanobacteriota</taxon>
        <taxon>Cyanophyceae</taxon>
        <taxon>Nostocales</taxon>
        <taxon>Nostocaceae</taxon>
        <taxon>Anabaena</taxon>
    </lineage>
</organism>
<proteinExistence type="predicted"/>